<organism evidence="2 3">
    <name type="scientific">Nezara viridula</name>
    <name type="common">Southern green stink bug</name>
    <name type="synonym">Cimex viridulus</name>
    <dbReference type="NCBI Taxonomy" id="85310"/>
    <lineage>
        <taxon>Eukaryota</taxon>
        <taxon>Metazoa</taxon>
        <taxon>Ecdysozoa</taxon>
        <taxon>Arthropoda</taxon>
        <taxon>Hexapoda</taxon>
        <taxon>Insecta</taxon>
        <taxon>Pterygota</taxon>
        <taxon>Neoptera</taxon>
        <taxon>Paraneoptera</taxon>
        <taxon>Hemiptera</taxon>
        <taxon>Heteroptera</taxon>
        <taxon>Panheteroptera</taxon>
        <taxon>Pentatomomorpha</taxon>
        <taxon>Pentatomoidea</taxon>
        <taxon>Pentatomidae</taxon>
        <taxon>Pentatominae</taxon>
        <taxon>Nezara</taxon>
    </lineage>
</organism>
<feature type="region of interest" description="Disordered" evidence="1">
    <location>
        <begin position="63"/>
        <end position="108"/>
    </location>
</feature>
<evidence type="ECO:0000256" key="1">
    <source>
        <dbReference type="SAM" id="MobiDB-lite"/>
    </source>
</evidence>
<keyword evidence="3" id="KW-1185">Reference proteome</keyword>
<gene>
    <name evidence="2" type="ORF">NEZAVI_LOCUS3514</name>
</gene>
<sequence length="115" mass="13003">MDTRAITSVIRDSMIAIDIGGTMSDVRETLSRLHDEIEALEGCSVVWLREFAQEVLGSIHQRCWGQRGRSTTPPPVQPQPSTPPREEPVAGPSRAQDRPSLRFKTRTRSFRNILY</sequence>
<dbReference type="AlphaFoldDB" id="A0A9P0GYS5"/>
<protein>
    <submittedName>
        <fullName evidence="2">Uncharacterized protein</fullName>
    </submittedName>
</protein>
<evidence type="ECO:0000313" key="2">
    <source>
        <dbReference type="EMBL" id="CAH1392744.1"/>
    </source>
</evidence>
<dbReference type="EMBL" id="OV725078">
    <property type="protein sequence ID" value="CAH1392744.1"/>
    <property type="molecule type" value="Genomic_DNA"/>
</dbReference>
<name>A0A9P0GYS5_NEZVI</name>
<proteinExistence type="predicted"/>
<feature type="compositionally biased region" description="Pro residues" evidence="1">
    <location>
        <begin position="72"/>
        <end position="83"/>
    </location>
</feature>
<reference evidence="2" key="1">
    <citation type="submission" date="2022-01" db="EMBL/GenBank/DDBJ databases">
        <authorList>
            <person name="King R."/>
        </authorList>
    </citation>
    <scope>NUCLEOTIDE SEQUENCE</scope>
</reference>
<accession>A0A9P0GYS5</accession>
<dbReference type="OrthoDB" id="10568098at2759"/>
<dbReference type="Proteomes" id="UP001152798">
    <property type="component" value="Chromosome 2"/>
</dbReference>
<evidence type="ECO:0000313" key="3">
    <source>
        <dbReference type="Proteomes" id="UP001152798"/>
    </source>
</evidence>